<evidence type="ECO:0000256" key="1">
    <source>
        <dbReference type="SAM" id="MobiDB-lite"/>
    </source>
</evidence>
<feature type="compositionally biased region" description="Low complexity" evidence="1">
    <location>
        <begin position="66"/>
        <end position="78"/>
    </location>
</feature>
<proteinExistence type="predicted"/>
<keyword evidence="3" id="KW-1185">Reference proteome</keyword>
<comment type="caution">
    <text evidence="2">The sequence shown here is derived from an EMBL/GenBank/DDBJ whole genome shotgun (WGS) entry which is preliminary data.</text>
</comment>
<reference evidence="2" key="1">
    <citation type="submission" date="2021-03" db="EMBL/GenBank/DDBJ databases">
        <title>Draft genome sequence of rust myrtle Austropuccinia psidii MF-1, a brazilian biotype.</title>
        <authorList>
            <person name="Quecine M.C."/>
            <person name="Pachon D.M.R."/>
            <person name="Bonatelli M.L."/>
            <person name="Correr F.H."/>
            <person name="Franceschini L.M."/>
            <person name="Leite T.F."/>
            <person name="Margarido G.R.A."/>
            <person name="Almeida C.A."/>
            <person name="Ferrarezi J.A."/>
            <person name="Labate C.A."/>
        </authorList>
    </citation>
    <scope>NUCLEOTIDE SEQUENCE</scope>
    <source>
        <strain evidence="2">MF-1</strain>
    </source>
</reference>
<gene>
    <name evidence="2" type="ORF">O181_112836</name>
</gene>
<protein>
    <submittedName>
        <fullName evidence="2">Uncharacterized protein</fullName>
    </submittedName>
</protein>
<evidence type="ECO:0000313" key="2">
    <source>
        <dbReference type="EMBL" id="MBW0573121.1"/>
    </source>
</evidence>
<feature type="region of interest" description="Disordered" evidence="1">
    <location>
        <begin position="54"/>
        <end position="78"/>
    </location>
</feature>
<name>A0A9Q3K355_9BASI</name>
<accession>A0A9Q3K355</accession>
<dbReference type="Proteomes" id="UP000765509">
    <property type="component" value="Unassembled WGS sequence"/>
</dbReference>
<evidence type="ECO:0000313" key="3">
    <source>
        <dbReference type="Proteomes" id="UP000765509"/>
    </source>
</evidence>
<dbReference type="EMBL" id="AVOT02091420">
    <property type="protein sequence ID" value="MBW0573121.1"/>
    <property type="molecule type" value="Genomic_DNA"/>
</dbReference>
<dbReference type="AlphaFoldDB" id="A0A9Q3K355"/>
<dbReference type="OrthoDB" id="3243659at2759"/>
<organism evidence="2 3">
    <name type="scientific">Austropuccinia psidii MF-1</name>
    <dbReference type="NCBI Taxonomy" id="1389203"/>
    <lineage>
        <taxon>Eukaryota</taxon>
        <taxon>Fungi</taxon>
        <taxon>Dikarya</taxon>
        <taxon>Basidiomycota</taxon>
        <taxon>Pucciniomycotina</taxon>
        <taxon>Pucciniomycetes</taxon>
        <taxon>Pucciniales</taxon>
        <taxon>Sphaerophragmiaceae</taxon>
        <taxon>Austropuccinia</taxon>
    </lineage>
</organism>
<sequence length="129" mass="14329">MLYITLTANYISSYWKPFTAPIAFSKFTEAHTGKNICTKTVDMLNDFFIEHSQNPRGSKRDAIQIDTSSDSSSETKSDLSNFSNNMYSLDISSIGNGIMAITLDNASSNTTFIDLAVKNHLLKSFDSHI</sequence>